<dbReference type="Proteomes" id="UP000734854">
    <property type="component" value="Unassembled WGS sequence"/>
</dbReference>
<dbReference type="InterPro" id="IPR009976">
    <property type="entry name" value="Sec10-like"/>
</dbReference>
<protein>
    <recommendedName>
        <fullName evidence="1">Exocyst complex component Sec10-like alpha-helical bundle domain-containing protein</fullName>
    </recommendedName>
</protein>
<gene>
    <name evidence="2" type="ORF">ZIOFF_052282</name>
</gene>
<evidence type="ECO:0000313" key="2">
    <source>
        <dbReference type="EMBL" id="KAG6490950.1"/>
    </source>
</evidence>
<accession>A0A8J5KID9</accession>
<dbReference type="AlphaFoldDB" id="A0A8J5KID9"/>
<dbReference type="InterPro" id="IPR048627">
    <property type="entry name" value="Sec10_HB"/>
</dbReference>
<sequence>MAPRYSKMEFLTYYGEGDPLSWVKRCEKFFTNQRATEADKVGFAAFHLVGEAQLWFDQVERLLSSEQKTTDYRTPDDGNAPDHRPTNACIRVVAYLSRVLESAFSALEGLNKQSFLTDLGNRLHKGLVNHWQKFTFSPSGGLRLKRDITEYGEFVRSFNAPSIDEKFEQLSIVANAFIVAPESLASLFEGTPPSIRKDALRFIQLREDFKTAKISSMLHSFTSDS</sequence>
<comment type="caution">
    <text evidence="2">The sequence shown here is derived from an EMBL/GenBank/DDBJ whole genome shotgun (WGS) entry which is preliminary data.</text>
</comment>
<feature type="domain" description="Exocyst complex component Sec10-like alpha-helical bundle" evidence="1">
    <location>
        <begin position="54"/>
        <end position="217"/>
    </location>
</feature>
<evidence type="ECO:0000313" key="3">
    <source>
        <dbReference type="Proteomes" id="UP000734854"/>
    </source>
</evidence>
<reference evidence="2 3" key="1">
    <citation type="submission" date="2020-08" db="EMBL/GenBank/DDBJ databases">
        <title>Plant Genome Project.</title>
        <authorList>
            <person name="Zhang R.-G."/>
        </authorList>
    </citation>
    <scope>NUCLEOTIDE SEQUENCE [LARGE SCALE GENOMIC DNA]</scope>
    <source>
        <tissue evidence="2">Rhizome</tissue>
    </source>
</reference>
<proteinExistence type="predicted"/>
<dbReference type="EMBL" id="JACMSC010000014">
    <property type="protein sequence ID" value="KAG6490950.1"/>
    <property type="molecule type" value="Genomic_DNA"/>
</dbReference>
<dbReference type="GO" id="GO:0006887">
    <property type="term" value="P:exocytosis"/>
    <property type="evidence" value="ECO:0007669"/>
    <property type="project" value="TreeGrafter"/>
</dbReference>
<dbReference type="GO" id="GO:0000145">
    <property type="term" value="C:exocyst"/>
    <property type="evidence" value="ECO:0007669"/>
    <property type="project" value="TreeGrafter"/>
</dbReference>
<dbReference type="PANTHER" id="PTHR12100:SF0">
    <property type="entry name" value="EXOCYST COMPLEX COMPONENT 5"/>
    <property type="match status" value="1"/>
</dbReference>
<organism evidence="2 3">
    <name type="scientific">Zingiber officinale</name>
    <name type="common">Ginger</name>
    <name type="synonym">Amomum zingiber</name>
    <dbReference type="NCBI Taxonomy" id="94328"/>
    <lineage>
        <taxon>Eukaryota</taxon>
        <taxon>Viridiplantae</taxon>
        <taxon>Streptophyta</taxon>
        <taxon>Embryophyta</taxon>
        <taxon>Tracheophyta</taxon>
        <taxon>Spermatophyta</taxon>
        <taxon>Magnoliopsida</taxon>
        <taxon>Liliopsida</taxon>
        <taxon>Zingiberales</taxon>
        <taxon>Zingiberaceae</taxon>
        <taxon>Zingiber</taxon>
    </lineage>
</organism>
<dbReference type="GO" id="GO:0006893">
    <property type="term" value="P:Golgi to plasma membrane transport"/>
    <property type="evidence" value="ECO:0007669"/>
    <property type="project" value="TreeGrafter"/>
</dbReference>
<keyword evidence="3" id="KW-1185">Reference proteome</keyword>
<dbReference type="Gene3D" id="1.20.58.1970">
    <property type="match status" value="1"/>
</dbReference>
<dbReference type="Pfam" id="PF07393">
    <property type="entry name" value="Sec10_HB"/>
    <property type="match status" value="1"/>
</dbReference>
<name>A0A8J5KID9_ZINOF</name>
<evidence type="ECO:0000259" key="1">
    <source>
        <dbReference type="Pfam" id="PF07393"/>
    </source>
</evidence>
<dbReference type="PANTHER" id="PTHR12100">
    <property type="entry name" value="SEC10"/>
    <property type="match status" value="1"/>
</dbReference>